<proteinExistence type="predicted"/>
<gene>
    <name evidence="1" type="ORF">ACCO45_012288</name>
</gene>
<organism evidence="1 2">
    <name type="scientific">Purpureocillium lilacinum</name>
    <name type="common">Paecilomyces lilacinus</name>
    <dbReference type="NCBI Taxonomy" id="33203"/>
    <lineage>
        <taxon>Eukaryota</taxon>
        <taxon>Fungi</taxon>
        <taxon>Dikarya</taxon>
        <taxon>Ascomycota</taxon>
        <taxon>Pezizomycotina</taxon>
        <taxon>Sordariomycetes</taxon>
        <taxon>Hypocreomycetidae</taxon>
        <taxon>Hypocreales</taxon>
        <taxon>Ophiocordycipitaceae</taxon>
        <taxon>Purpureocillium</taxon>
    </lineage>
</organism>
<dbReference type="Proteomes" id="UP001638806">
    <property type="component" value="Unassembled WGS sequence"/>
</dbReference>
<accession>A0ACC4DEV6</accession>
<keyword evidence="2" id="KW-1185">Reference proteome</keyword>
<evidence type="ECO:0000313" key="1">
    <source>
        <dbReference type="EMBL" id="KAL3954332.1"/>
    </source>
</evidence>
<protein>
    <submittedName>
        <fullName evidence="1">Uncharacterized protein</fullName>
    </submittedName>
</protein>
<reference evidence="1" key="1">
    <citation type="submission" date="2024-12" db="EMBL/GenBank/DDBJ databases">
        <title>Comparative genomics and development of molecular markers within Purpureocillium lilacinum and among Purpureocillium species.</title>
        <authorList>
            <person name="Yeh Z.-Y."/>
            <person name="Ni N.-T."/>
            <person name="Lo P.-H."/>
            <person name="Mushyakhwo K."/>
            <person name="Lin C.-F."/>
            <person name="Nai Y.-S."/>
        </authorList>
    </citation>
    <scope>NUCLEOTIDE SEQUENCE</scope>
    <source>
        <strain evidence="1">NCHU-NPUST-175</strain>
    </source>
</reference>
<dbReference type="EMBL" id="JBGNUJ010000011">
    <property type="protein sequence ID" value="KAL3954332.1"/>
    <property type="molecule type" value="Genomic_DNA"/>
</dbReference>
<evidence type="ECO:0000313" key="2">
    <source>
        <dbReference type="Proteomes" id="UP001638806"/>
    </source>
</evidence>
<comment type="caution">
    <text evidence="1">The sequence shown here is derived from an EMBL/GenBank/DDBJ whole genome shotgun (WGS) entry which is preliminary data.</text>
</comment>
<name>A0ACC4DEV6_PURLI</name>
<sequence length="143" mass="15857">MWSTIRPDLMVFRHAALVLTSLGVFFLEWGLFIPFSYLASYTLDHGSSPRFSYMLLSLLNAGGLFGRWISGYFADKIGRFNMLIVTVLGSFFAVLGIWLPASSNQAALVVFALVFGFFSGGNLCTLAAYGRYYSTAYTLVSLR</sequence>